<name>A0A0H5LRH2_YERIN</name>
<keyword evidence="7" id="KW-0051">Antiviral defense</keyword>
<evidence type="ECO:0000256" key="5">
    <source>
        <dbReference type="ARBA" id="ARBA00022842"/>
    </source>
</evidence>
<accession>A0A0H5LRH2</accession>
<dbReference type="EMBL" id="CWJI01000001">
    <property type="protein sequence ID" value="CRY53703.1"/>
    <property type="molecule type" value="Genomic_DNA"/>
</dbReference>
<dbReference type="GO" id="GO:0046872">
    <property type="term" value="F:metal ion binding"/>
    <property type="evidence" value="ECO:0007669"/>
    <property type="project" value="UniProtKB-KW"/>
</dbReference>
<evidence type="ECO:0000313" key="12">
    <source>
        <dbReference type="Proteomes" id="UP000043316"/>
    </source>
</evidence>
<dbReference type="InterPro" id="IPR043502">
    <property type="entry name" value="DNA/RNA_pol_sf"/>
</dbReference>
<evidence type="ECO:0000256" key="9">
    <source>
        <dbReference type="ARBA" id="ARBA00048173"/>
    </source>
</evidence>
<feature type="domain" description="Reverse transcriptase" evidence="10">
    <location>
        <begin position="57"/>
        <end position="267"/>
    </location>
</feature>
<keyword evidence="2" id="KW-0808">Transferase</keyword>
<dbReference type="GO" id="GO:0003723">
    <property type="term" value="F:RNA binding"/>
    <property type="evidence" value="ECO:0007669"/>
    <property type="project" value="InterPro"/>
</dbReference>
<dbReference type="PANTHER" id="PTHR34047:SF7">
    <property type="entry name" value="RNA-DIRECTED DNA POLYMERASE"/>
    <property type="match status" value="1"/>
</dbReference>
<evidence type="ECO:0000256" key="1">
    <source>
        <dbReference type="ARBA" id="ARBA00012493"/>
    </source>
</evidence>
<keyword evidence="3" id="KW-0548">Nucleotidyltransferase</keyword>
<evidence type="ECO:0000256" key="8">
    <source>
        <dbReference type="ARBA" id="ARBA00034120"/>
    </source>
</evidence>
<dbReference type="SUPFAM" id="SSF56672">
    <property type="entry name" value="DNA/RNA polymerases"/>
    <property type="match status" value="1"/>
</dbReference>
<dbReference type="GO" id="GO:0003964">
    <property type="term" value="F:RNA-directed DNA polymerase activity"/>
    <property type="evidence" value="ECO:0007669"/>
    <property type="project" value="UniProtKB-KW"/>
</dbReference>
<dbReference type="EC" id="2.7.7.49" evidence="1"/>
<comment type="similarity">
    <text evidence="8">Belongs to the bacterial reverse transcriptase family.</text>
</comment>
<dbReference type="InterPro" id="IPR051083">
    <property type="entry name" value="GrpII_Intron_Splice-Mob/Def"/>
</dbReference>
<dbReference type="GO" id="GO:0051607">
    <property type="term" value="P:defense response to virus"/>
    <property type="evidence" value="ECO:0007669"/>
    <property type="project" value="UniProtKB-KW"/>
</dbReference>
<dbReference type="PRINTS" id="PR00866">
    <property type="entry name" value="RNADNAPOLMS"/>
</dbReference>
<proteinExistence type="inferred from homology"/>
<dbReference type="Proteomes" id="UP000043316">
    <property type="component" value="Unassembled WGS sequence"/>
</dbReference>
<evidence type="ECO:0000256" key="4">
    <source>
        <dbReference type="ARBA" id="ARBA00022723"/>
    </source>
</evidence>
<evidence type="ECO:0000259" key="10">
    <source>
        <dbReference type="PROSITE" id="PS50878"/>
    </source>
</evidence>
<gene>
    <name evidence="11" type="ORF">ERS008476_00603</name>
</gene>
<reference evidence="12" key="1">
    <citation type="submission" date="2015-03" db="EMBL/GenBank/DDBJ databases">
        <authorList>
            <consortium name="Pathogen Informatics"/>
        </authorList>
    </citation>
    <scope>NUCLEOTIDE SEQUENCE [LARGE SCALE GENOMIC DNA]</scope>
    <source>
        <strain evidence="12">R148</strain>
    </source>
</reference>
<dbReference type="PANTHER" id="PTHR34047">
    <property type="entry name" value="NUCLEAR INTRON MATURASE 1, MITOCHONDRIAL-RELATED"/>
    <property type="match status" value="1"/>
</dbReference>
<sequence length="343" mass="39894">MNMKKNTLEHWSEFFHDRGISYELFEIYLVYIQKLISTDSPIIFEKEHLSQLLGINDSILNKMINSPNNFYRKFTIPKKRGGDRNIVAPYPSLLSCQHWIYKNILLTEQPHYSCHGFTPKKSIISNAKIHIGSKTLLKMDLEDFFPSIPINWVVRYFQQRGYANNVSFYLAALCCYDEHLAQGAATSPYLSNLLLKGLDERLTNLCLKYNLKYSRYADDLTISGEYVPHTLIEVITEIVSDYGLKVNIKKTALLINARKKIITGIAVTEDNIRVPRSFRRELKNTMNFILKYGFISHVTQLKIKDPYYLFSLIGKVNFLMQVEPENKNAREWKSTLINILKSQ</sequence>
<comment type="catalytic activity">
    <reaction evidence="9">
        <text>DNA(n) + a 2'-deoxyribonucleoside 5'-triphosphate = DNA(n+1) + diphosphate</text>
        <dbReference type="Rhea" id="RHEA:22508"/>
        <dbReference type="Rhea" id="RHEA-COMP:17339"/>
        <dbReference type="Rhea" id="RHEA-COMP:17340"/>
        <dbReference type="ChEBI" id="CHEBI:33019"/>
        <dbReference type="ChEBI" id="CHEBI:61560"/>
        <dbReference type="ChEBI" id="CHEBI:173112"/>
        <dbReference type="EC" id="2.7.7.49"/>
    </reaction>
</comment>
<keyword evidence="5" id="KW-0460">Magnesium</keyword>
<protein>
    <recommendedName>
        <fullName evidence="1">RNA-directed DNA polymerase</fullName>
        <ecNumber evidence="1">2.7.7.49</ecNumber>
    </recommendedName>
</protein>
<dbReference type="PROSITE" id="PS50878">
    <property type="entry name" value="RT_POL"/>
    <property type="match status" value="1"/>
</dbReference>
<dbReference type="Pfam" id="PF00078">
    <property type="entry name" value="RVT_1"/>
    <property type="match status" value="1"/>
</dbReference>
<keyword evidence="6 11" id="KW-0695">RNA-directed DNA polymerase</keyword>
<evidence type="ECO:0000256" key="3">
    <source>
        <dbReference type="ARBA" id="ARBA00022695"/>
    </source>
</evidence>
<evidence type="ECO:0000256" key="2">
    <source>
        <dbReference type="ARBA" id="ARBA00022679"/>
    </source>
</evidence>
<dbReference type="AlphaFoldDB" id="A0A0H5LRH2"/>
<dbReference type="InterPro" id="IPR000477">
    <property type="entry name" value="RT_dom"/>
</dbReference>
<evidence type="ECO:0000256" key="6">
    <source>
        <dbReference type="ARBA" id="ARBA00022918"/>
    </source>
</evidence>
<dbReference type="CDD" id="cd03487">
    <property type="entry name" value="RT_Bac_retron_II"/>
    <property type="match status" value="1"/>
</dbReference>
<organism evidence="11 12">
    <name type="scientific">Yersinia intermedia</name>
    <dbReference type="NCBI Taxonomy" id="631"/>
    <lineage>
        <taxon>Bacteria</taxon>
        <taxon>Pseudomonadati</taxon>
        <taxon>Pseudomonadota</taxon>
        <taxon>Gammaproteobacteria</taxon>
        <taxon>Enterobacterales</taxon>
        <taxon>Yersiniaceae</taxon>
        <taxon>Yersinia</taxon>
    </lineage>
</organism>
<dbReference type="InterPro" id="IPR000123">
    <property type="entry name" value="Reverse_transcriptase_msDNA"/>
</dbReference>
<evidence type="ECO:0000313" key="11">
    <source>
        <dbReference type="EMBL" id="CRY53703.1"/>
    </source>
</evidence>
<dbReference type="RefSeq" id="WP_230822768.1">
    <property type="nucleotide sequence ID" value="NZ_CWJI01000001.1"/>
</dbReference>
<keyword evidence="4" id="KW-0479">Metal-binding</keyword>
<evidence type="ECO:0000256" key="7">
    <source>
        <dbReference type="ARBA" id="ARBA00023118"/>
    </source>
</evidence>